<keyword evidence="4" id="KW-1185">Reference proteome</keyword>
<reference evidence="3" key="1">
    <citation type="journal article" date="2023" name="Genome Biol. Evol.">
        <title>First Whole Genome Sequence and Flow Cytometry Genome Size Data for the Lichen-Forming Fungus Ramalina farinacea (Ascomycota).</title>
        <authorList>
            <person name="Llewellyn T."/>
            <person name="Mian S."/>
            <person name="Hill R."/>
            <person name="Leitch I.J."/>
            <person name="Gaya E."/>
        </authorList>
    </citation>
    <scope>NUCLEOTIDE SEQUENCE</scope>
    <source>
        <strain evidence="3">LIQ254RAFAR</strain>
    </source>
</reference>
<evidence type="ECO:0000256" key="1">
    <source>
        <dbReference type="SAM" id="MobiDB-lite"/>
    </source>
</evidence>
<protein>
    <submittedName>
        <fullName evidence="3">Uncharacterized protein</fullName>
    </submittedName>
</protein>
<keyword evidence="2" id="KW-0472">Membrane</keyword>
<feature type="transmembrane region" description="Helical" evidence="2">
    <location>
        <begin position="198"/>
        <end position="222"/>
    </location>
</feature>
<evidence type="ECO:0000313" key="4">
    <source>
        <dbReference type="Proteomes" id="UP001161017"/>
    </source>
</evidence>
<feature type="transmembrane region" description="Helical" evidence="2">
    <location>
        <begin position="94"/>
        <end position="114"/>
    </location>
</feature>
<accession>A0AA43QTK8</accession>
<feature type="region of interest" description="Disordered" evidence="1">
    <location>
        <begin position="306"/>
        <end position="344"/>
    </location>
</feature>
<dbReference type="EMBL" id="JAPUFD010000018">
    <property type="protein sequence ID" value="MDI1492388.1"/>
    <property type="molecule type" value="Genomic_DNA"/>
</dbReference>
<feature type="transmembrane region" description="Helical" evidence="2">
    <location>
        <begin position="234"/>
        <end position="256"/>
    </location>
</feature>
<feature type="compositionally biased region" description="Basic and acidic residues" evidence="1">
    <location>
        <begin position="306"/>
        <end position="329"/>
    </location>
</feature>
<dbReference type="Proteomes" id="UP001161017">
    <property type="component" value="Unassembled WGS sequence"/>
</dbReference>
<proteinExistence type="predicted"/>
<sequence length="344" mass="38371">MSFKNVGSAVLQPRSSFNSAFQATETFNYLDGSKYYTWTAVRRQNIDKLVSSIIRITVFVTAAQAFGGQAAHSPYTRGVTDPSQHGIAYQLGAVAWWLMSLVITVFVAILWFPLFKWISPATSSDSSDELSHTITESPMDAFMRFLRLLNKYVYTGLAYFTMLEFVYRLYETVKYVDGLSVRSSSTSSRATDVRRVRLARLGLASGMFVGVGLGAPLMIFWRWLDLVHVTKQEYAMIIIPIQLTIGIALASAIQVASEKKAGLSHEEELFEKDPKGELTLEGMRQALSFIANSKIDMRVLRDIAMGKDDNKTEEKKSEKDGQKGDDKNIKTPSGGLNDEKAPLL</sequence>
<comment type="caution">
    <text evidence="3">The sequence shown here is derived from an EMBL/GenBank/DDBJ whole genome shotgun (WGS) entry which is preliminary data.</text>
</comment>
<organism evidence="3 4">
    <name type="scientific">Ramalina farinacea</name>
    <dbReference type="NCBI Taxonomy" id="258253"/>
    <lineage>
        <taxon>Eukaryota</taxon>
        <taxon>Fungi</taxon>
        <taxon>Dikarya</taxon>
        <taxon>Ascomycota</taxon>
        <taxon>Pezizomycotina</taxon>
        <taxon>Lecanoromycetes</taxon>
        <taxon>OSLEUM clade</taxon>
        <taxon>Lecanoromycetidae</taxon>
        <taxon>Lecanorales</taxon>
        <taxon>Lecanorineae</taxon>
        <taxon>Ramalinaceae</taxon>
        <taxon>Ramalina</taxon>
    </lineage>
</organism>
<keyword evidence="2" id="KW-1133">Transmembrane helix</keyword>
<evidence type="ECO:0000256" key="2">
    <source>
        <dbReference type="SAM" id="Phobius"/>
    </source>
</evidence>
<gene>
    <name evidence="3" type="ORF">OHK93_003602</name>
</gene>
<dbReference type="AlphaFoldDB" id="A0AA43QTK8"/>
<evidence type="ECO:0000313" key="3">
    <source>
        <dbReference type="EMBL" id="MDI1492388.1"/>
    </source>
</evidence>
<name>A0AA43QTK8_9LECA</name>
<keyword evidence="2" id="KW-0812">Transmembrane</keyword>